<evidence type="ECO:0000256" key="3">
    <source>
        <dbReference type="ARBA" id="ARBA00022475"/>
    </source>
</evidence>
<dbReference type="RefSeq" id="WP_262070279.1">
    <property type="nucleotide sequence ID" value="NZ_JAMXOC010000033.1"/>
</dbReference>
<feature type="transmembrane region" description="Helical" evidence="8">
    <location>
        <begin position="363"/>
        <end position="384"/>
    </location>
</feature>
<evidence type="ECO:0000256" key="4">
    <source>
        <dbReference type="ARBA" id="ARBA00022692"/>
    </source>
</evidence>
<reference evidence="9 10" key="1">
    <citation type="journal article" date="2022" name="Genome Biol. Evol.">
        <title>Host diet, physiology and behaviors set the stage for Lachnospiraceae cladogenesis.</title>
        <authorList>
            <person name="Vera-Ponce De Leon A."/>
            <person name="Schneider M."/>
            <person name="Jahnes B.C."/>
            <person name="Sadowski V."/>
            <person name="Camuy-Velez L.A."/>
            <person name="Duan J."/>
            <person name="Sabree Z.L."/>
        </authorList>
    </citation>
    <scope>NUCLEOTIDE SEQUENCE [LARGE SCALE GENOMIC DNA]</scope>
    <source>
        <strain evidence="9 10">PAL227</strain>
    </source>
</reference>
<feature type="transmembrane region" description="Helical" evidence="8">
    <location>
        <begin position="238"/>
        <end position="261"/>
    </location>
</feature>
<keyword evidence="6" id="KW-0406">Ion transport</keyword>
<dbReference type="Pfam" id="PF02386">
    <property type="entry name" value="TrkH"/>
    <property type="match status" value="1"/>
</dbReference>
<feature type="transmembrane region" description="Helical" evidence="8">
    <location>
        <begin position="421"/>
        <end position="447"/>
    </location>
</feature>
<keyword evidence="7 8" id="KW-0472">Membrane</keyword>
<comment type="caution">
    <text evidence="9">The sequence shown here is derived from an EMBL/GenBank/DDBJ whole genome shotgun (WGS) entry which is preliminary data.</text>
</comment>
<evidence type="ECO:0000256" key="8">
    <source>
        <dbReference type="SAM" id="Phobius"/>
    </source>
</evidence>
<dbReference type="PANTHER" id="PTHR32024:SF1">
    <property type="entry name" value="KTR SYSTEM POTASSIUM UPTAKE PROTEIN B"/>
    <property type="match status" value="1"/>
</dbReference>
<feature type="transmembrane region" description="Helical" evidence="8">
    <location>
        <begin position="77"/>
        <end position="101"/>
    </location>
</feature>
<evidence type="ECO:0000256" key="6">
    <source>
        <dbReference type="ARBA" id="ARBA00023065"/>
    </source>
</evidence>
<gene>
    <name evidence="9" type="ORF">NK118_14275</name>
</gene>
<sequence>MKIHTEKKKNIHWNTMRILAAGFAGAILLGALLLMLPICNNEPIAFMDALFTSTTAICVTGLITIVPMTQLTVIGKVVLCVLIQIGGLGVIACVTGFFLLLRRKITLGTRVVIAEAYSAEGPGGMVLMIKNAVLGTFLVEFLGALIYATVFIPKYGVLKGIGVSVFQSISSFCNAGIDIVGATSFAAYVSNPVININTMLLIILGGIGFPVWFDVIRNTKRTFKEPVPKKRLFTALQLHSKIALTTTAILLVGGTLFILLFEYHNQKTMGNLALHDKVMSAAFQSVTARTAGYYTLPQDVLHDETKFLTVILMLIGGSPGGTAGGIKTTTMAMLVLTAFSFIRGGTDTEAFGRQITKENFRTGFTVVMLVGTVYIVGTIALLMIESDQIPFIDILYETASAMGTVGLSANLTPSLSRASQLVLIMMMYLGRIGPLTFALVFGGKALAKDHYRELPKRRILIG</sequence>
<feature type="transmembrane region" description="Helical" evidence="8">
    <location>
        <begin position="44"/>
        <end position="65"/>
    </location>
</feature>
<dbReference type="Proteomes" id="UP001523565">
    <property type="component" value="Unassembled WGS sequence"/>
</dbReference>
<evidence type="ECO:0000256" key="5">
    <source>
        <dbReference type="ARBA" id="ARBA00022989"/>
    </source>
</evidence>
<dbReference type="EMBL" id="JAMZFV010000033">
    <property type="protein sequence ID" value="MCP1111417.1"/>
    <property type="molecule type" value="Genomic_DNA"/>
</dbReference>
<evidence type="ECO:0000256" key="7">
    <source>
        <dbReference type="ARBA" id="ARBA00023136"/>
    </source>
</evidence>
<dbReference type="InterPro" id="IPR003445">
    <property type="entry name" value="Cat_transpt"/>
</dbReference>
<feature type="transmembrane region" description="Helical" evidence="8">
    <location>
        <begin position="18"/>
        <end position="38"/>
    </location>
</feature>
<keyword evidence="10" id="KW-1185">Reference proteome</keyword>
<comment type="subcellular location">
    <subcellularLocation>
        <location evidence="1">Cell membrane</location>
        <topology evidence="1">Multi-pass membrane protein</topology>
    </subcellularLocation>
</comment>
<name>A0ABT1ENR1_9FIRM</name>
<feature type="transmembrane region" description="Helical" evidence="8">
    <location>
        <begin position="194"/>
        <end position="217"/>
    </location>
</feature>
<protein>
    <submittedName>
        <fullName evidence="9">Potassium transporter KtrB</fullName>
    </submittedName>
</protein>
<keyword evidence="3" id="KW-1003">Cell membrane</keyword>
<proteinExistence type="predicted"/>
<evidence type="ECO:0000313" key="9">
    <source>
        <dbReference type="EMBL" id="MCP1111417.1"/>
    </source>
</evidence>
<evidence type="ECO:0000256" key="2">
    <source>
        <dbReference type="ARBA" id="ARBA00022448"/>
    </source>
</evidence>
<keyword evidence="5 8" id="KW-1133">Transmembrane helix</keyword>
<accession>A0ABT1ENR1</accession>
<feature type="transmembrane region" description="Helical" evidence="8">
    <location>
        <begin position="132"/>
        <end position="153"/>
    </location>
</feature>
<feature type="transmembrane region" description="Helical" evidence="8">
    <location>
        <begin position="322"/>
        <end position="342"/>
    </location>
</feature>
<feature type="transmembrane region" description="Helical" evidence="8">
    <location>
        <begin position="165"/>
        <end position="188"/>
    </location>
</feature>
<dbReference type="PANTHER" id="PTHR32024">
    <property type="entry name" value="TRK SYSTEM POTASSIUM UPTAKE PROTEIN TRKG-RELATED"/>
    <property type="match status" value="1"/>
</dbReference>
<evidence type="ECO:0000313" key="10">
    <source>
        <dbReference type="Proteomes" id="UP001523565"/>
    </source>
</evidence>
<evidence type="ECO:0000256" key="1">
    <source>
        <dbReference type="ARBA" id="ARBA00004651"/>
    </source>
</evidence>
<keyword evidence="2" id="KW-0813">Transport</keyword>
<organism evidence="9 10">
    <name type="scientific">Ohessyouella blattaphilus</name>
    <dbReference type="NCBI Taxonomy" id="2949333"/>
    <lineage>
        <taxon>Bacteria</taxon>
        <taxon>Bacillati</taxon>
        <taxon>Bacillota</taxon>
        <taxon>Clostridia</taxon>
        <taxon>Lachnospirales</taxon>
        <taxon>Lachnospiraceae</taxon>
        <taxon>Ohessyouella</taxon>
    </lineage>
</organism>
<keyword evidence="4 8" id="KW-0812">Transmembrane</keyword>